<dbReference type="GeneID" id="108674415"/>
<keyword evidence="5" id="KW-0276">Fatty acid metabolism</keyword>
<evidence type="ECO:0000313" key="13">
    <source>
        <dbReference type="RefSeq" id="XP_047739674.1"/>
    </source>
</evidence>
<evidence type="ECO:0000256" key="4">
    <source>
        <dbReference type="ARBA" id="ARBA00022679"/>
    </source>
</evidence>
<keyword evidence="12" id="KW-1185">Reference proteome</keyword>
<feature type="domain" description="Choline/carnitine acyltransferase" evidence="11">
    <location>
        <begin position="47"/>
        <end position="267"/>
    </location>
</feature>
<comment type="pathway">
    <text evidence="1">Lipid metabolism; fatty acid beta-oxidation.</text>
</comment>
<comment type="similarity">
    <text evidence="2 10">Belongs to the carnitine/choline acetyltransferase family.</text>
</comment>
<keyword evidence="7 10" id="KW-0012">Acyltransferase</keyword>
<evidence type="ECO:0000256" key="9">
    <source>
        <dbReference type="PIRSR" id="PIRSR600542-1"/>
    </source>
</evidence>
<evidence type="ECO:0000256" key="7">
    <source>
        <dbReference type="ARBA" id="ARBA00023315"/>
    </source>
</evidence>
<dbReference type="RefSeq" id="XP_047739674.1">
    <property type="nucleotide sequence ID" value="XM_047883718.1"/>
</dbReference>
<evidence type="ECO:0000259" key="11">
    <source>
        <dbReference type="Pfam" id="PF00755"/>
    </source>
</evidence>
<dbReference type="AlphaFoldDB" id="A0A979FUE5"/>
<keyword evidence="3" id="KW-0813">Transport</keyword>
<evidence type="ECO:0000256" key="3">
    <source>
        <dbReference type="ARBA" id="ARBA00022448"/>
    </source>
</evidence>
<evidence type="ECO:0000256" key="5">
    <source>
        <dbReference type="ARBA" id="ARBA00022832"/>
    </source>
</evidence>
<dbReference type="InterPro" id="IPR042572">
    <property type="entry name" value="Carn_acyl_trans_N"/>
</dbReference>
<dbReference type="Gene3D" id="3.30.559.10">
    <property type="entry name" value="Chloramphenicol acetyltransferase-like domain"/>
    <property type="match status" value="2"/>
</dbReference>
<dbReference type="KEGG" id="hazt:108674415"/>
<dbReference type="Gene3D" id="3.30.559.70">
    <property type="entry name" value="Choline/Carnitine o-acyltransferase, domain 2"/>
    <property type="match status" value="2"/>
</dbReference>
<dbReference type="OMA" id="DVWAKDY"/>
<reference evidence="13" key="1">
    <citation type="submission" date="2025-08" db="UniProtKB">
        <authorList>
            <consortium name="RefSeq"/>
        </authorList>
    </citation>
    <scope>IDENTIFICATION</scope>
    <source>
        <tissue evidence="13">Whole organism</tissue>
    </source>
</reference>
<keyword evidence="6" id="KW-0443">Lipid metabolism</keyword>
<evidence type="ECO:0000313" key="12">
    <source>
        <dbReference type="Proteomes" id="UP000694843"/>
    </source>
</evidence>
<dbReference type="PANTHER" id="PTHR22589">
    <property type="entry name" value="CARNITINE O-ACYLTRANSFERASE"/>
    <property type="match status" value="1"/>
</dbReference>
<sequence length="600" mass="67091">MEPTKISVSETILKDEAKIDIVAKLRNLMTDDAAITTFMHDESLPNLPVPSLPQTMERYIKSCTPFLNDAELAFTEKVVQDFMSKEGPVLQAKLLQRANQHKNWLEDWWMTYAYLNFRQPLLPLLNIGGPQTLHLSSWPPSYDNAIFYAALFAYTGLCFYQILREERIHPQSSVKGSKLSMEQFRRFYNTCRIPGVGSDVLFSCWKTKREGECPNHVVVLCNGHVWFLQPWDSQGEALNVSELMAQLTSIREQSDRLGPGPGVASLTFTPSLCDQACWESVCGDISNRWTDKSLSIIVTRSGYTLSNNDHTPYDAMVLVVLMHFQHRLLELLDVQQLRAAPVRLHLAPPQLLKFDLDPSLVEAIAAARVYSKTLTDNIEVSFDQYFKFGKNWMKEKKVHPDALVQMALQLAYYRTYGKMAPTYETATTRQFYHGRTETVRSCTPAAKAFAITMMDPSASVSTKAQAVRAACAGHDAQMRECQAGQGVDRHLLGLYITALEAGQDVPAIFTDPAFVKSGGGGNYVLSTSTLGYTDCTGGVAPMVQHGYGCFYTMLPNRLYLFVSSFRDGGAVPAPEFLAIFKRSLDDIKEVLDAESALAKL</sequence>
<dbReference type="InterPro" id="IPR039551">
    <property type="entry name" value="Cho/carn_acyl_trans"/>
</dbReference>
<keyword evidence="4 10" id="KW-0808">Transferase</keyword>
<organism evidence="12 13">
    <name type="scientific">Hyalella azteca</name>
    <name type="common">Amphipod</name>
    <dbReference type="NCBI Taxonomy" id="294128"/>
    <lineage>
        <taxon>Eukaryota</taxon>
        <taxon>Metazoa</taxon>
        <taxon>Ecdysozoa</taxon>
        <taxon>Arthropoda</taxon>
        <taxon>Crustacea</taxon>
        <taxon>Multicrustacea</taxon>
        <taxon>Malacostraca</taxon>
        <taxon>Eumalacostraca</taxon>
        <taxon>Peracarida</taxon>
        <taxon>Amphipoda</taxon>
        <taxon>Senticaudata</taxon>
        <taxon>Talitrida</taxon>
        <taxon>Talitroidea</taxon>
        <taxon>Hyalellidae</taxon>
        <taxon>Hyalella</taxon>
    </lineage>
</organism>
<accession>A0A979FUE5</accession>
<proteinExistence type="inferred from homology"/>
<dbReference type="PROSITE" id="PS00440">
    <property type="entry name" value="ACYLTRANSF_C_2"/>
    <property type="match status" value="1"/>
</dbReference>
<evidence type="ECO:0000256" key="2">
    <source>
        <dbReference type="ARBA" id="ARBA00005232"/>
    </source>
</evidence>
<evidence type="ECO:0000256" key="10">
    <source>
        <dbReference type="RuleBase" id="RU003801"/>
    </source>
</evidence>
<comment type="catalytic activity">
    <reaction evidence="8">
        <text>4,8-dimethylnonanoyl-CoA + (R)-carnitine = O-4,8-dimethylnonanoyl-(R)-carnitine + CoA</text>
        <dbReference type="Rhea" id="RHEA:44860"/>
        <dbReference type="ChEBI" id="CHEBI:16347"/>
        <dbReference type="ChEBI" id="CHEBI:57287"/>
        <dbReference type="ChEBI" id="CHEBI:77061"/>
        <dbReference type="ChEBI" id="CHEBI:84654"/>
    </reaction>
</comment>
<evidence type="ECO:0000256" key="6">
    <source>
        <dbReference type="ARBA" id="ARBA00023098"/>
    </source>
</evidence>
<dbReference type="InterPro" id="IPR000542">
    <property type="entry name" value="Carn_acyl_trans"/>
</dbReference>
<evidence type="ECO:0000256" key="8">
    <source>
        <dbReference type="ARBA" id="ARBA00048999"/>
    </source>
</evidence>
<dbReference type="Gene3D" id="1.10.275.20">
    <property type="entry name" value="Choline/Carnitine o-acyltransferase"/>
    <property type="match status" value="1"/>
</dbReference>
<dbReference type="SUPFAM" id="SSF52777">
    <property type="entry name" value="CoA-dependent acyltransferases"/>
    <property type="match status" value="2"/>
</dbReference>
<dbReference type="InterPro" id="IPR023213">
    <property type="entry name" value="CAT-like_dom_sf"/>
</dbReference>
<dbReference type="OrthoDB" id="240216at2759"/>
<dbReference type="Pfam" id="PF00755">
    <property type="entry name" value="Carn_acyltransf"/>
    <property type="match status" value="2"/>
</dbReference>
<dbReference type="PROSITE" id="PS00439">
    <property type="entry name" value="ACYLTRANSF_C_1"/>
    <property type="match status" value="1"/>
</dbReference>
<dbReference type="InterPro" id="IPR042231">
    <property type="entry name" value="Cho/carn_acyl_trans_2"/>
</dbReference>
<dbReference type="GO" id="GO:0005777">
    <property type="term" value="C:peroxisome"/>
    <property type="evidence" value="ECO:0007669"/>
    <property type="project" value="TreeGrafter"/>
</dbReference>
<protein>
    <submittedName>
        <fullName evidence="13">Peroxisomal carnitine O-octanoyltransferase-like</fullName>
    </submittedName>
</protein>
<dbReference type="Proteomes" id="UP000694843">
    <property type="component" value="Unplaced"/>
</dbReference>
<evidence type="ECO:0000256" key="1">
    <source>
        <dbReference type="ARBA" id="ARBA00005005"/>
    </source>
</evidence>
<dbReference type="GO" id="GO:0006631">
    <property type="term" value="P:fatty acid metabolic process"/>
    <property type="evidence" value="ECO:0007669"/>
    <property type="project" value="UniProtKB-KW"/>
</dbReference>
<gene>
    <name evidence="13" type="primary">LOC108674415</name>
</gene>
<dbReference type="PANTHER" id="PTHR22589:SF67">
    <property type="entry name" value="PEROXISOMAL CARNITINE O-OCTANOYLTRANSFERASE"/>
    <property type="match status" value="1"/>
</dbReference>
<feature type="domain" description="Choline/carnitine acyltransferase" evidence="11">
    <location>
        <begin position="280"/>
        <end position="576"/>
    </location>
</feature>
<dbReference type="GO" id="GO:0008458">
    <property type="term" value="F:carnitine O-octanoyltransferase activity"/>
    <property type="evidence" value="ECO:0007669"/>
    <property type="project" value="TreeGrafter"/>
</dbReference>
<feature type="active site" description="Proton acceptor" evidence="9">
    <location>
        <position position="310"/>
    </location>
</feature>
<name>A0A979FUE5_HYAAZ</name>